<keyword evidence="11" id="KW-0325">Glycoprotein</keyword>
<feature type="binding site" evidence="14">
    <location>
        <position position="148"/>
    </location>
    <ligand>
        <name>Zn(2+)</name>
        <dbReference type="ChEBI" id="CHEBI:29105"/>
        <note>catalytic</note>
    </ligand>
</feature>
<feature type="binding site" evidence="14">
    <location>
        <position position="144"/>
    </location>
    <ligand>
        <name>Zn(2+)</name>
        <dbReference type="ChEBI" id="CHEBI:29105"/>
        <note>catalytic</note>
    </ligand>
</feature>
<accession>A0A158RBK8</accession>
<dbReference type="InterPro" id="IPR001506">
    <property type="entry name" value="Peptidase_M12A"/>
</dbReference>
<evidence type="ECO:0000256" key="15">
    <source>
        <dbReference type="RuleBase" id="RU361183"/>
    </source>
</evidence>
<dbReference type="InterPro" id="IPR034035">
    <property type="entry name" value="Astacin-like_dom"/>
</dbReference>
<keyword evidence="4 14" id="KW-0645">Protease</keyword>
<comment type="subcellular location">
    <subcellularLocation>
        <location evidence="1 12">Secreted</location>
    </subcellularLocation>
</comment>
<dbReference type="GO" id="GO:0006508">
    <property type="term" value="P:proteolysis"/>
    <property type="evidence" value="ECO:0007669"/>
    <property type="project" value="UniProtKB-KW"/>
</dbReference>
<evidence type="ECO:0000256" key="11">
    <source>
        <dbReference type="ARBA" id="ARBA00023180"/>
    </source>
</evidence>
<evidence type="ECO:0000256" key="3">
    <source>
        <dbReference type="ARBA" id="ARBA00022536"/>
    </source>
</evidence>
<evidence type="ECO:0000256" key="9">
    <source>
        <dbReference type="ARBA" id="ARBA00023049"/>
    </source>
</evidence>
<feature type="domain" description="CUB" evidence="16">
    <location>
        <begin position="305"/>
        <end position="420"/>
    </location>
</feature>
<evidence type="ECO:0000256" key="13">
    <source>
        <dbReference type="PROSITE-ProRule" id="PRU00059"/>
    </source>
</evidence>
<gene>
    <name evidence="18" type="ORF">TCLT_LOCUS4915</name>
</gene>
<evidence type="ECO:0000256" key="8">
    <source>
        <dbReference type="ARBA" id="ARBA00022833"/>
    </source>
</evidence>
<feature type="domain" description="Peptidase M12A" evidence="17">
    <location>
        <begin position="49"/>
        <end position="252"/>
    </location>
</feature>
<evidence type="ECO:0000256" key="10">
    <source>
        <dbReference type="ARBA" id="ARBA00023157"/>
    </source>
</evidence>
<evidence type="ECO:0000256" key="6">
    <source>
        <dbReference type="ARBA" id="ARBA00022729"/>
    </source>
</evidence>
<feature type="active site" evidence="14">
    <location>
        <position position="145"/>
    </location>
</feature>
<dbReference type="OrthoDB" id="5786116at2759"/>
<dbReference type="PROSITE" id="PS51864">
    <property type="entry name" value="ASTACIN"/>
    <property type="match status" value="1"/>
</dbReference>
<keyword evidence="3" id="KW-0245">EGF-like domain</keyword>
<dbReference type="PROSITE" id="PS00022">
    <property type="entry name" value="EGF_1"/>
    <property type="match status" value="1"/>
</dbReference>
<keyword evidence="10" id="KW-1015">Disulfide bond</keyword>
<dbReference type="InterPro" id="IPR024079">
    <property type="entry name" value="MetalloPept_cat_dom_sf"/>
</dbReference>
<dbReference type="InterPro" id="IPR000742">
    <property type="entry name" value="EGF"/>
</dbReference>
<keyword evidence="5 14" id="KW-0479">Metal-binding</keyword>
<dbReference type="EMBL" id="UYYF01004310">
    <property type="protein sequence ID" value="VDN02097.1"/>
    <property type="molecule type" value="Genomic_DNA"/>
</dbReference>
<dbReference type="Pfam" id="PF01400">
    <property type="entry name" value="Astacin"/>
    <property type="match status" value="1"/>
</dbReference>
<dbReference type="Proteomes" id="UP000276776">
    <property type="component" value="Unassembled WGS sequence"/>
</dbReference>
<protein>
    <recommendedName>
        <fullName evidence="12">Zinc metalloproteinase</fullName>
    </recommendedName>
</protein>
<dbReference type="GO" id="GO:0018996">
    <property type="term" value="P:molting cycle, collagen and cuticulin-based cuticle"/>
    <property type="evidence" value="ECO:0007669"/>
    <property type="project" value="InterPro"/>
</dbReference>
<evidence type="ECO:0000259" key="17">
    <source>
        <dbReference type="PROSITE" id="PS51864"/>
    </source>
</evidence>
<keyword evidence="7 14" id="KW-0378">Hydrolase</keyword>
<comment type="cofactor">
    <cofactor evidence="14 15">
        <name>Zn(2+)</name>
        <dbReference type="ChEBI" id="CHEBI:29105"/>
    </cofactor>
    <text evidence="14 15">Binds 1 zinc ion per subunit.</text>
</comment>
<dbReference type="PANTHER" id="PTHR10127">
    <property type="entry name" value="DISCOIDIN, CUB, EGF, LAMININ , AND ZINC METALLOPROTEASE DOMAIN CONTAINING"/>
    <property type="match status" value="1"/>
</dbReference>
<dbReference type="PRINTS" id="PR00480">
    <property type="entry name" value="ASTACIN"/>
</dbReference>
<dbReference type="InterPro" id="IPR000859">
    <property type="entry name" value="CUB_dom"/>
</dbReference>
<dbReference type="PANTHER" id="PTHR10127:SF793">
    <property type="entry name" value="ZINC METALLOPROTEINASE NAS-31"/>
    <property type="match status" value="1"/>
</dbReference>
<keyword evidence="6" id="KW-0732">Signal</keyword>
<dbReference type="WBParaSite" id="TCLT_0000492601-mRNA-1">
    <property type="protein sequence ID" value="TCLT_0000492601-mRNA-1"/>
    <property type="gene ID" value="TCLT_0000492601"/>
</dbReference>
<keyword evidence="9 14" id="KW-0482">Metalloprotease</keyword>
<evidence type="ECO:0000313" key="20">
    <source>
        <dbReference type="WBParaSite" id="TCLT_0000492601-mRNA-1"/>
    </source>
</evidence>
<proteinExistence type="predicted"/>
<dbReference type="PROSITE" id="PS01180">
    <property type="entry name" value="CUB"/>
    <property type="match status" value="1"/>
</dbReference>
<dbReference type="OMA" id="NMPVARY"/>
<evidence type="ECO:0000256" key="12">
    <source>
        <dbReference type="PIRNR" id="PIRNR036365"/>
    </source>
</evidence>
<comment type="caution">
    <text evidence="13">Lacks conserved residue(s) required for the propagation of feature annotation.</text>
</comment>
<dbReference type="InterPro" id="IPR006026">
    <property type="entry name" value="Peptidase_Metallo"/>
</dbReference>
<sequence length="420" mass="48344">MLTVQLGNKNMRIHEGDIVLTNLTLRQQEELWNHTSSLNANFLGRQKRQAYQGRDYPKFFWKNGVVPYTLSSNLSMHARSIILKSMKFWESQTCITFVPATREKSSLIFIRGSGCFSYIGRIWEWKEQPLSVGWRCEHIHTITHEIGHALGFLHTHTRVDRDQYISVNFRNIRNTLQTGLTSNFKRAAQYANYNYNLPYDYGSVMHYSKKAFTSNNGSTIIPRISWYEDTMGSGTGPTFIDILMMNKHYKCTNLCRYSIQCKNGGYQHPKHCNRCLCPSGYGGSYCDQRASFFNLSHTSADSSGCGGNLRATHQWKVLSTEMGNGRYKDEMSYCYWWIEAKAHEIIEVRIKSLSGCCSEGCIFAGLEVKANLDKRLTGYRFCCEASVGRTVEAQGPILPLIMFNRKDYSLMEIQYRIKKN</sequence>
<feature type="binding site" evidence="14">
    <location>
        <position position="154"/>
    </location>
    <ligand>
        <name>Zn(2+)</name>
        <dbReference type="ChEBI" id="CHEBI:29105"/>
        <note>catalytic</note>
    </ligand>
</feature>
<evidence type="ECO:0000256" key="2">
    <source>
        <dbReference type="ARBA" id="ARBA00022525"/>
    </source>
</evidence>
<keyword evidence="2 12" id="KW-0964">Secreted</keyword>
<keyword evidence="19" id="KW-1185">Reference proteome</keyword>
<dbReference type="PROSITE" id="PS01186">
    <property type="entry name" value="EGF_2"/>
    <property type="match status" value="1"/>
</dbReference>
<dbReference type="InterPro" id="IPR035914">
    <property type="entry name" value="Sperma_CUB_dom_sf"/>
</dbReference>
<dbReference type="STRING" id="103827.A0A158RBK8"/>
<evidence type="ECO:0000313" key="18">
    <source>
        <dbReference type="EMBL" id="VDN02097.1"/>
    </source>
</evidence>
<reference evidence="20" key="1">
    <citation type="submission" date="2016-04" db="UniProtKB">
        <authorList>
            <consortium name="WormBaseParasite"/>
        </authorList>
    </citation>
    <scope>IDENTIFICATION</scope>
</reference>
<dbReference type="GO" id="GO:0008270">
    <property type="term" value="F:zinc ion binding"/>
    <property type="evidence" value="ECO:0007669"/>
    <property type="project" value="UniProtKB-UniRule"/>
</dbReference>
<evidence type="ECO:0000256" key="7">
    <source>
        <dbReference type="ARBA" id="ARBA00022801"/>
    </source>
</evidence>
<evidence type="ECO:0000256" key="4">
    <source>
        <dbReference type="ARBA" id="ARBA00022670"/>
    </source>
</evidence>
<evidence type="ECO:0000256" key="5">
    <source>
        <dbReference type="ARBA" id="ARBA00022723"/>
    </source>
</evidence>
<dbReference type="SUPFAM" id="SSF49854">
    <property type="entry name" value="Spermadhesin, CUB domain"/>
    <property type="match status" value="1"/>
</dbReference>
<dbReference type="AlphaFoldDB" id="A0A158RBK8"/>
<dbReference type="SMART" id="SM00235">
    <property type="entry name" value="ZnMc"/>
    <property type="match status" value="1"/>
</dbReference>
<evidence type="ECO:0000259" key="16">
    <source>
        <dbReference type="PROSITE" id="PS01180"/>
    </source>
</evidence>
<organism evidence="20">
    <name type="scientific">Thelazia callipaeda</name>
    <name type="common">Oriental eyeworm</name>
    <name type="synonym">Parasitic nematode</name>
    <dbReference type="NCBI Taxonomy" id="103827"/>
    <lineage>
        <taxon>Eukaryota</taxon>
        <taxon>Metazoa</taxon>
        <taxon>Ecdysozoa</taxon>
        <taxon>Nematoda</taxon>
        <taxon>Chromadorea</taxon>
        <taxon>Rhabditida</taxon>
        <taxon>Spirurina</taxon>
        <taxon>Spiruromorpha</taxon>
        <taxon>Thelazioidea</taxon>
        <taxon>Thelaziidae</taxon>
        <taxon>Thelazia</taxon>
    </lineage>
</organism>
<dbReference type="PIRSF" id="PIRSF036365">
    <property type="entry name" value="Astacin_nematoda"/>
    <property type="match status" value="1"/>
</dbReference>
<name>A0A158RBK8_THECL</name>
<dbReference type="GO" id="GO:0005576">
    <property type="term" value="C:extracellular region"/>
    <property type="evidence" value="ECO:0007669"/>
    <property type="project" value="UniProtKB-SubCell"/>
</dbReference>
<dbReference type="InterPro" id="IPR017050">
    <property type="entry name" value="Metallopeptidase_nem"/>
</dbReference>
<dbReference type="Gene3D" id="3.40.390.10">
    <property type="entry name" value="Collagenase (Catalytic Domain)"/>
    <property type="match status" value="1"/>
</dbReference>
<dbReference type="GO" id="GO:0004222">
    <property type="term" value="F:metalloendopeptidase activity"/>
    <property type="evidence" value="ECO:0007669"/>
    <property type="project" value="UniProtKB-UniRule"/>
</dbReference>
<keyword evidence="8 14" id="KW-0862">Zinc</keyword>
<evidence type="ECO:0000313" key="19">
    <source>
        <dbReference type="Proteomes" id="UP000276776"/>
    </source>
</evidence>
<evidence type="ECO:0000256" key="1">
    <source>
        <dbReference type="ARBA" id="ARBA00004613"/>
    </source>
</evidence>
<dbReference type="CDD" id="cd04280">
    <property type="entry name" value="ZnMc_astacin_like"/>
    <property type="match status" value="1"/>
</dbReference>
<evidence type="ECO:0000256" key="14">
    <source>
        <dbReference type="PROSITE-ProRule" id="PRU01211"/>
    </source>
</evidence>
<dbReference type="SUPFAM" id="SSF55486">
    <property type="entry name" value="Metalloproteases ('zincins'), catalytic domain"/>
    <property type="match status" value="1"/>
</dbReference>
<reference evidence="18 19" key="2">
    <citation type="submission" date="2018-11" db="EMBL/GenBank/DDBJ databases">
        <authorList>
            <consortium name="Pathogen Informatics"/>
        </authorList>
    </citation>
    <scope>NUCLEOTIDE SEQUENCE [LARGE SCALE GENOMIC DNA]</scope>
</reference>